<evidence type="ECO:0000313" key="4">
    <source>
        <dbReference type="Proteomes" id="UP000230423"/>
    </source>
</evidence>
<dbReference type="OrthoDB" id="5856479at2759"/>
<keyword evidence="4" id="KW-1185">Reference proteome</keyword>
<keyword evidence="1" id="KW-0880">Kelch repeat</keyword>
<gene>
    <name evidence="3" type="ORF">TELCIR_13057</name>
</gene>
<dbReference type="AlphaFoldDB" id="A0A2G9U535"/>
<reference evidence="3 4" key="1">
    <citation type="submission" date="2015-09" db="EMBL/GenBank/DDBJ databases">
        <title>Draft genome of the parasitic nematode Teladorsagia circumcincta isolate WARC Sus (inbred).</title>
        <authorList>
            <person name="Mitreva M."/>
        </authorList>
    </citation>
    <scope>NUCLEOTIDE SEQUENCE [LARGE SCALE GENOMIC DNA]</scope>
    <source>
        <strain evidence="3 4">S</strain>
    </source>
</reference>
<dbReference type="Pfam" id="PF24681">
    <property type="entry name" value="Kelch_KLHDC2_KLHL20_DRC7"/>
    <property type="match status" value="1"/>
</dbReference>
<keyword evidence="2" id="KW-0677">Repeat</keyword>
<protein>
    <submittedName>
        <fullName evidence="3">Kelch repeat protein</fullName>
    </submittedName>
</protein>
<dbReference type="InterPro" id="IPR015915">
    <property type="entry name" value="Kelch-typ_b-propeller"/>
</dbReference>
<proteinExistence type="predicted"/>
<dbReference type="SUPFAM" id="SSF117281">
    <property type="entry name" value="Kelch motif"/>
    <property type="match status" value="1"/>
</dbReference>
<dbReference type="InterPro" id="IPR006652">
    <property type="entry name" value="Kelch_1"/>
</dbReference>
<name>A0A2G9U535_TELCI</name>
<dbReference type="SUPFAM" id="SSF50965">
    <property type="entry name" value="Galactose oxidase, central domain"/>
    <property type="match status" value="1"/>
</dbReference>
<organism evidence="3 4">
    <name type="scientific">Teladorsagia circumcincta</name>
    <name type="common">Brown stomach worm</name>
    <name type="synonym">Ostertagia circumcincta</name>
    <dbReference type="NCBI Taxonomy" id="45464"/>
    <lineage>
        <taxon>Eukaryota</taxon>
        <taxon>Metazoa</taxon>
        <taxon>Ecdysozoa</taxon>
        <taxon>Nematoda</taxon>
        <taxon>Chromadorea</taxon>
        <taxon>Rhabditida</taxon>
        <taxon>Rhabditina</taxon>
        <taxon>Rhabditomorpha</taxon>
        <taxon>Strongyloidea</taxon>
        <taxon>Trichostrongylidae</taxon>
        <taxon>Teladorsagia</taxon>
    </lineage>
</organism>
<dbReference type="PANTHER" id="PTHR45632:SF3">
    <property type="entry name" value="KELCH-LIKE PROTEIN 32"/>
    <property type="match status" value="1"/>
</dbReference>
<accession>A0A2G9U535</accession>
<dbReference type="Proteomes" id="UP000230423">
    <property type="component" value="Unassembled WGS sequence"/>
</dbReference>
<dbReference type="Gene3D" id="2.120.10.80">
    <property type="entry name" value="Kelch-type beta propeller"/>
    <property type="match status" value="3"/>
</dbReference>
<evidence type="ECO:0000256" key="2">
    <source>
        <dbReference type="ARBA" id="ARBA00022737"/>
    </source>
</evidence>
<dbReference type="SMART" id="SM00612">
    <property type="entry name" value="Kelch"/>
    <property type="match status" value="6"/>
</dbReference>
<dbReference type="Pfam" id="PF01344">
    <property type="entry name" value="Kelch_1"/>
    <property type="match status" value="3"/>
</dbReference>
<dbReference type="InterPro" id="IPR011043">
    <property type="entry name" value="Gal_Oxase/kelch_b-propeller"/>
</dbReference>
<dbReference type="EMBL" id="KZ349136">
    <property type="protein sequence ID" value="PIO65284.1"/>
    <property type="molecule type" value="Genomic_DNA"/>
</dbReference>
<dbReference type="PANTHER" id="PTHR45632">
    <property type="entry name" value="LD33804P"/>
    <property type="match status" value="1"/>
</dbReference>
<evidence type="ECO:0000256" key="1">
    <source>
        <dbReference type="ARBA" id="ARBA00022441"/>
    </source>
</evidence>
<sequence length="353" mass="39060">MLTPPAESLSMKQRLNHLLLQLSTLERSKLHGPRIRPRKVLFGEVLYAVGGWSEEQGYNSVERLDPGEANPVWQAVAPMAKQRGGVVVSVIDNMLYAVGGRDGNNYLDFNERYDPSTNRWLCNLAPTCSARDSFGLVALDGSLYAVGGRYHDSSLNVVERYDIRRNEWIYVAPMATRRHGVSVSVLNGCLYAVGGADGKSILNTVERLDPRVGNWESVSPMSTCRHHEGSAVLDGYLYVAGGHDGSSPLNSAEKYNPISNEWSEVAAMNSKRHGVSLHSVFRVVHYLYLKGVNCCLKVRLAVVNGKVYAVGGEDDTTILNSVEVFDQETNQWTQHSCMKEPRFEAGLGVIRML</sequence>
<evidence type="ECO:0000313" key="3">
    <source>
        <dbReference type="EMBL" id="PIO65284.1"/>
    </source>
</evidence>